<sequence>MDEDRQKVLVTWVGRTMGVKHVKKALKDLLKASRAILPSGGVLHSICENYDTYQKGGLYPVLHMSEDSGTINKFLNNHSYLEPDALGPENMVD</sequence>
<proteinExistence type="predicted"/>
<gene>
    <name evidence="1" type="ORF">Hamer_G003328</name>
</gene>
<protein>
    <submittedName>
        <fullName evidence="1">Uncharacterized protein</fullName>
    </submittedName>
</protein>
<keyword evidence="2" id="KW-1185">Reference proteome</keyword>
<organism evidence="1 2">
    <name type="scientific">Homarus americanus</name>
    <name type="common">American lobster</name>
    <dbReference type="NCBI Taxonomy" id="6706"/>
    <lineage>
        <taxon>Eukaryota</taxon>
        <taxon>Metazoa</taxon>
        <taxon>Ecdysozoa</taxon>
        <taxon>Arthropoda</taxon>
        <taxon>Crustacea</taxon>
        <taxon>Multicrustacea</taxon>
        <taxon>Malacostraca</taxon>
        <taxon>Eumalacostraca</taxon>
        <taxon>Eucarida</taxon>
        <taxon>Decapoda</taxon>
        <taxon>Pleocyemata</taxon>
        <taxon>Astacidea</taxon>
        <taxon>Nephropoidea</taxon>
        <taxon>Nephropidae</taxon>
        <taxon>Homarus</taxon>
    </lineage>
</organism>
<evidence type="ECO:0000313" key="2">
    <source>
        <dbReference type="Proteomes" id="UP000747542"/>
    </source>
</evidence>
<dbReference type="EMBL" id="JAHLQT010007678">
    <property type="protein sequence ID" value="KAG7174388.1"/>
    <property type="molecule type" value="Genomic_DNA"/>
</dbReference>
<dbReference type="Proteomes" id="UP000747542">
    <property type="component" value="Unassembled WGS sequence"/>
</dbReference>
<name>A0A8J5N754_HOMAM</name>
<dbReference type="AlphaFoldDB" id="A0A8J5N754"/>
<accession>A0A8J5N754</accession>
<evidence type="ECO:0000313" key="1">
    <source>
        <dbReference type="EMBL" id="KAG7174388.1"/>
    </source>
</evidence>
<comment type="caution">
    <text evidence="1">The sequence shown here is derived from an EMBL/GenBank/DDBJ whole genome shotgun (WGS) entry which is preliminary data.</text>
</comment>
<reference evidence="1" key="1">
    <citation type="journal article" date="2021" name="Sci. Adv.">
        <title>The American lobster genome reveals insights on longevity, neural, and immune adaptations.</title>
        <authorList>
            <person name="Polinski J.M."/>
            <person name="Zimin A.V."/>
            <person name="Clark K.F."/>
            <person name="Kohn A.B."/>
            <person name="Sadowski N."/>
            <person name="Timp W."/>
            <person name="Ptitsyn A."/>
            <person name="Khanna P."/>
            <person name="Romanova D.Y."/>
            <person name="Williams P."/>
            <person name="Greenwood S.J."/>
            <person name="Moroz L.L."/>
            <person name="Walt D.R."/>
            <person name="Bodnar A.G."/>
        </authorList>
    </citation>
    <scope>NUCLEOTIDE SEQUENCE</scope>
    <source>
        <strain evidence="1">GMGI-L3</strain>
    </source>
</reference>